<keyword evidence="3" id="KW-1133">Transmembrane helix</keyword>
<evidence type="ECO:0000259" key="4">
    <source>
        <dbReference type="Pfam" id="PF17039"/>
    </source>
</evidence>
<dbReference type="GeneID" id="101846825"/>
<evidence type="ECO:0000313" key="5">
    <source>
        <dbReference type="Proteomes" id="UP000694888"/>
    </source>
</evidence>
<keyword evidence="5" id="KW-1185">Reference proteome</keyword>
<evidence type="ECO:0000256" key="2">
    <source>
        <dbReference type="ARBA" id="ARBA00023034"/>
    </source>
</evidence>
<proteinExistence type="predicted"/>
<organism evidence="5 6">
    <name type="scientific">Aplysia californica</name>
    <name type="common">California sea hare</name>
    <dbReference type="NCBI Taxonomy" id="6500"/>
    <lineage>
        <taxon>Eukaryota</taxon>
        <taxon>Metazoa</taxon>
        <taxon>Spiralia</taxon>
        <taxon>Lophotrochozoa</taxon>
        <taxon>Mollusca</taxon>
        <taxon>Gastropoda</taxon>
        <taxon>Heterobranchia</taxon>
        <taxon>Euthyneura</taxon>
        <taxon>Tectipleura</taxon>
        <taxon>Aplysiida</taxon>
        <taxon>Aplysioidea</taxon>
        <taxon>Aplysiidae</taxon>
        <taxon>Aplysia</taxon>
    </lineage>
</organism>
<reference evidence="6" key="1">
    <citation type="submission" date="2025-08" db="UniProtKB">
        <authorList>
            <consortium name="RefSeq"/>
        </authorList>
    </citation>
    <scope>IDENTIFICATION</scope>
</reference>
<feature type="transmembrane region" description="Helical" evidence="3">
    <location>
        <begin position="9"/>
        <end position="27"/>
    </location>
</feature>
<dbReference type="PANTHER" id="PTHR48438">
    <property type="entry name" value="ALPHA-(1,3)-FUCOSYLTRANSFERASE C-RELATED"/>
    <property type="match status" value="1"/>
</dbReference>
<protein>
    <submittedName>
        <fullName evidence="6">Glycoprotein 3-alpha-L-fucosyltransferase A</fullName>
    </submittedName>
</protein>
<keyword evidence="2" id="KW-0333">Golgi apparatus</keyword>
<name>A0ABM1A3V0_APLCA</name>
<dbReference type="RefSeq" id="XP_012940286.1">
    <property type="nucleotide sequence ID" value="XM_013084832.2"/>
</dbReference>
<dbReference type="InterPro" id="IPR001503">
    <property type="entry name" value="Glyco_trans_10"/>
</dbReference>
<dbReference type="Pfam" id="PF17039">
    <property type="entry name" value="Glyco_tran_10_N"/>
    <property type="match status" value="1"/>
</dbReference>
<gene>
    <name evidence="6" type="primary">LOC101846825</name>
</gene>
<comment type="subcellular location">
    <subcellularLocation>
        <location evidence="1">Golgi apparatus membrane</location>
        <topology evidence="1">Single-pass type II membrane protein</topology>
    </subcellularLocation>
</comment>
<feature type="non-terminal residue" evidence="6">
    <location>
        <position position="249"/>
    </location>
</feature>
<evidence type="ECO:0000256" key="3">
    <source>
        <dbReference type="SAM" id="Phobius"/>
    </source>
</evidence>
<evidence type="ECO:0000256" key="1">
    <source>
        <dbReference type="ARBA" id="ARBA00004323"/>
    </source>
</evidence>
<evidence type="ECO:0000313" key="6">
    <source>
        <dbReference type="RefSeq" id="XP_012940286.1"/>
    </source>
</evidence>
<keyword evidence="3" id="KW-0472">Membrane</keyword>
<feature type="domain" description="Fucosyltransferase N-terminal" evidence="4">
    <location>
        <begin position="135"/>
        <end position="235"/>
    </location>
</feature>
<keyword evidence="3" id="KW-0812">Transmembrane</keyword>
<accession>A0ABM1A3V0</accession>
<dbReference type="InterPro" id="IPR031481">
    <property type="entry name" value="Glyco_tran_10_N"/>
</dbReference>
<dbReference type="Proteomes" id="UP000694888">
    <property type="component" value="Unplaced"/>
</dbReference>
<dbReference type="PANTHER" id="PTHR48438:SF1">
    <property type="entry name" value="ALPHA-(1,3)-FUCOSYLTRANSFERASE C-RELATED"/>
    <property type="match status" value="1"/>
</dbReference>
<dbReference type="SUPFAM" id="SSF53756">
    <property type="entry name" value="UDP-Glycosyltransferase/glycogen phosphorylase"/>
    <property type="match status" value="1"/>
</dbReference>
<sequence length="249" mass="28412">MRFRLKKTLQISAVCACVLLYINFFLVSKSTFSIDLGLGGRREAGGGRSLDHKGPRYQPITLDFRMNNGSWSNMSKQVVGQPRATTEEVRIQKLNPRVIYPSAEHYVEDRILEQLQFTPMSLQRSKITGQEVKLKKILLYTGIGSWGIKKGQTTFLEQKCVVNECDVTDNRKDLEVADVVMFHSMPHTGVPKPPHQSWLLYLLESPYHTPSFSSDTGVFNWTATYRHDSTIVAPYEKFVYYNASVRTLP</sequence>